<name>A0A7D9JEP8_PARCT</name>
<evidence type="ECO:0000313" key="2">
    <source>
        <dbReference type="EMBL" id="CAB4028148.1"/>
    </source>
</evidence>
<proteinExistence type="predicted"/>
<feature type="compositionally biased region" description="Acidic residues" evidence="1">
    <location>
        <begin position="29"/>
        <end position="39"/>
    </location>
</feature>
<dbReference type="EMBL" id="CACRXK020015277">
    <property type="protein sequence ID" value="CAB4028148.1"/>
    <property type="molecule type" value="Genomic_DNA"/>
</dbReference>
<dbReference type="OrthoDB" id="5990030at2759"/>
<organism evidence="2 3">
    <name type="scientific">Paramuricea clavata</name>
    <name type="common">Red gorgonian</name>
    <name type="synonym">Violescent sea-whip</name>
    <dbReference type="NCBI Taxonomy" id="317549"/>
    <lineage>
        <taxon>Eukaryota</taxon>
        <taxon>Metazoa</taxon>
        <taxon>Cnidaria</taxon>
        <taxon>Anthozoa</taxon>
        <taxon>Octocorallia</taxon>
        <taxon>Malacalcyonacea</taxon>
        <taxon>Plexauridae</taxon>
        <taxon>Paramuricea</taxon>
    </lineage>
</organism>
<feature type="compositionally biased region" description="Polar residues" evidence="1">
    <location>
        <begin position="1"/>
        <end position="21"/>
    </location>
</feature>
<feature type="region of interest" description="Disordered" evidence="1">
    <location>
        <begin position="1"/>
        <end position="63"/>
    </location>
</feature>
<evidence type="ECO:0000256" key="1">
    <source>
        <dbReference type="SAM" id="MobiDB-lite"/>
    </source>
</evidence>
<dbReference type="AlphaFoldDB" id="A0A7D9JEP8"/>
<dbReference type="Proteomes" id="UP001152795">
    <property type="component" value="Unassembled WGS sequence"/>
</dbReference>
<protein>
    <submittedName>
        <fullName evidence="2">Uncharacterized protein</fullName>
    </submittedName>
</protein>
<accession>A0A7D9JEP8</accession>
<gene>
    <name evidence="2" type="ORF">PACLA_8A059940</name>
</gene>
<reference evidence="2" key="1">
    <citation type="submission" date="2020-04" db="EMBL/GenBank/DDBJ databases">
        <authorList>
            <person name="Alioto T."/>
            <person name="Alioto T."/>
            <person name="Gomez Garrido J."/>
        </authorList>
    </citation>
    <scope>NUCLEOTIDE SEQUENCE</scope>
    <source>
        <strain evidence="2">A484AB</strain>
    </source>
</reference>
<comment type="caution">
    <text evidence="2">The sequence shown here is derived from an EMBL/GenBank/DDBJ whole genome shotgun (WGS) entry which is preliminary data.</text>
</comment>
<sequence length="338" mass="38241">MISRENSVQDENIETVSFHDQTSSHDSSDECSDGVESGDEAGHASNNRRNFNNDQDEKEPIYPGANITKTQSLLLILCFVLRHKLTDVALGDLLLLLNTLFPNTVPATKHKFYNLFNLEQSEKHFYCSTCMSYMGKDSTIAACNKCNQKLRFWLKSKSVNDVTTSALYKELIAKHGLGRNDVSLTWNTDGIPIFNSSNYSIWPLQAFVNELPQHLRGKNILLLGLWFGQKPIMNTFLKPFVEECRHLESDGFIFCNEIQPRKLFPLLQSADAPARAIVRNVKQFNSKHGCDWCEFEGVALPNKTGPPVRYYPHRTPVVMRTAAKQAAYALKASPTITY</sequence>
<feature type="compositionally biased region" description="Polar residues" evidence="1">
    <location>
        <begin position="44"/>
        <end position="53"/>
    </location>
</feature>
<keyword evidence="3" id="KW-1185">Reference proteome</keyword>
<evidence type="ECO:0000313" key="3">
    <source>
        <dbReference type="Proteomes" id="UP001152795"/>
    </source>
</evidence>